<reference evidence="2 3" key="1">
    <citation type="journal article" date="2019" name="Genome Biol. Evol.">
        <title>Insights into the evolution of the New World diploid cottons (Gossypium, subgenus Houzingenia) based on genome sequencing.</title>
        <authorList>
            <person name="Grover C.E."/>
            <person name="Arick M.A. 2nd"/>
            <person name="Thrash A."/>
            <person name="Conover J.L."/>
            <person name="Sanders W.S."/>
            <person name="Peterson D.G."/>
            <person name="Frelichowski J.E."/>
            <person name="Scheffler J.A."/>
            <person name="Scheffler B.E."/>
            <person name="Wendel J.F."/>
        </authorList>
    </citation>
    <scope>NUCLEOTIDE SEQUENCE [LARGE SCALE GENOMIC DNA]</scope>
    <source>
        <strain evidence="2">57</strain>
        <tissue evidence="2">Leaf</tissue>
    </source>
</reference>
<evidence type="ECO:0000313" key="3">
    <source>
        <dbReference type="Proteomes" id="UP000593573"/>
    </source>
</evidence>
<protein>
    <submittedName>
        <fullName evidence="2">Uncharacterized protein</fullName>
    </submittedName>
</protein>
<keyword evidence="3" id="KW-1185">Reference proteome</keyword>
<dbReference type="Proteomes" id="UP000593573">
    <property type="component" value="Unassembled WGS sequence"/>
</dbReference>
<feature type="region of interest" description="Disordered" evidence="1">
    <location>
        <begin position="1"/>
        <end position="23"/>
    </location>
</feature>
<name>A0A7J8UXU5_9ROSI</name>
<dbReference type="EMBL" id="JABFAB010000008">
    <property type="protein sequence ID" value="MBA0655317.1"/>
    <property type="molecule type" value="Genomic_DNA"/>
</dbReference>
<accession>A0A7J8UXU5</accession>
<organism evidence="2 3">
    <name type="scientific">Gossypium klotzschianum</name>
    <dbReference type="NCBI Taxonomy" id="34286"/>
    <lineage>
        <taxon>Eukaryota</taxon>
        <taxon>Viridiplantae</taxon>
        <taxon>Streptophyta</taxon>
        <taxon>Embryophyta</taxon>
        <taxon>Tracheophyta</taxon>
        <taxon>Spermatophyta</taxon>
        <taxon>Magnoliopsida</taxon>
        <taxon>eudicotyledons</taxon>
        <taxon>Gunneridae</taxon>
        <taxon>Pentapetalae</taxon>
        <taxon>rosids</taxon>
        <taxon>malvids</taxon>
        <taxon>Malvales</taxon>
        <taxon>Malvaceae</taxon>
        <taxon>Malvoideae</taxon>
        <taxon>Gossypium</taxon>
    </lineage>
</organism>
<comment type="caution">
    <text evidence="2">The sequence shown here is derived from an EMBL/GenBank/DDBJ whole genome shotgun (WGS) entry which is preliminary data.</text>
</comment>
<sequence length="23" mass="2857">MDTKQTDPYEKEKQNQIFKKMII</sequence>
<evidence type="ECO:0000256" key="1">
    <source>
        <dbReference type="SAM" id="MobiDB-lite"/>
    </source>
</evidence>
<proteinExistence type="predicted"/>
<gene>
    <name evidence="2" type="ORF">Goklo_007814</name>
</gene>
<evidence type="ECO:0000313" key="2">
    <source>
        <dbReference type="EMBL" id="MBA0655317.1"/>
    </source>
</evidence>
<dbReference type="AlphaFoldDB" id="A0A7J8UXU5"/>
<feature type="compositionally biased region" description="Basic and acidic residues" evidence="1">
    <location>
        <begin position="1"/>
        <end position="14"/>
    </location>
</feature>